<name>A0A4Y3W7G9_NITWI</name>
<dbReference type="AlphaFoldDB" id="A0A4Y3W7G9"/>
<protein>
    <submittedName>
        <fullName evidence="1">Uncharacterized protein</fullName>
    </submittedName>
</protein>
<organism evidence="1 2">
    <name type="scientific">Nitrobacter winogradskyi</name>
    <name type="common">Nitrobacter agilis</name>
    <dbReference type="NCBI Taxonomy" id="913"/>
    <lineage>
        <taxon>Bacteria</taxon>
        <taxon>Pseudomonadati</taxon>
        <taxon>Pseudomonadota</taxon>
        <taxon>Alphaproteobacteria</taxon>
        <taxon>Hyphomicrobiales</taxon>
        <taxon>Nitrobacteraceae</taxon>
        <taxon>Nitrobacter</taxon>
    </lineage>
</organism>
<reference evidence="1 2" key="1">
    <citation type="submission" date="2019-06" db="EMBL/GenBank/DDBJ databases">
        <title>Whole genome shotgun sequence of Nitrobacter winogradskyi NBRC 14297.</title>
        <authorList>
            <person name="Hosoyama A."/>
            <person name="Uohara A."/>
            <person name="Ohji S."/>
            <person name="Ichikawa N."/>
        </authorList>
    </citation>
    <scope>NUCLEOTIDE SEQUENCE [LARGE SCALE GENOMIC DNA]</scope>
    <source>
        <strain evidence="1 2">NBRC 14297</strain>
    </source>
</reference>
<dbReference type="Proteomes" id="UP000318825">
    <property type="component" value="Unassembled WGS sequence"/>
</dbReference>
<accession>A0A4Y3W7G9</accession>
<dbReference type="OrthoDB" id="8368747at2"/>
<evidence type="ECO:0000313" key="2">
    <source>
        <dbReference type="Proteomes" id="UP000318825"/>
    </source>
</evidence>
<comment type="caution">
    <text evidence="1">The sequence shown here is derived from an EMBL/GenBank/DDBJ whole genome shotgun (WGS) entry which is preliminary data.</text>
</comment>
<evidence type="ECO:0000313" key="1">
    <source>
        <dbReference type="EMBL" id="GEC14903.1"/>
    </source>
</evidence>
<proteinExistence type="predicted"/>
<sequence length="166" mass="18321">MTQILLKSNIRTAELGHLTAIDLELNAVILELVYLACLSFEHGPSAAGMYLSEYGGEIKSVTYENPLDVLGDFKNISKKSADWVLSRTLFYHDNHRRRARADQEKAGAGENHQSIIEKKLGNLDKAHALRGKLIKDGADPDELNRLVGGLLFEQRAKLIPGPDEAG</sequence>
<gene>
    <name evidence="1" type="ORF">NWI01_07950</name>
</gene>
<dbReference type="EMBL" id="BJNF01000019">
    <property type="protein sequence ID" value="GEC14903.1"/>
    <property type="molecule type" value="Genomic_DNA"/>
</dbReference>